<sequence length="258" mass="29290">MSEDETFVVFQFNGEFDWNTTNSVYRGGEQKMMYLSNFTKYSTLFQSALQATKLVENDEALEIQYLHNNRQAFTLIKVANVGDVNAMLKVSRDNVNGLYLYVSKNTKCSRGVRERHSSDSHKSSSKAHGRDIFKIEANPDIGVNSLHSCDTIYPNVDLEEDIEAIFSFSPYQFALINSQPWAINDDPTIGDKMQEDVGICAKTSVVGEDTNIEDTLVPVDDFKQELLESTTQELWKGKVFPDYDTFRRTLAKEGSEDK</sequence>
<evidence type="ECO:0000313" key="2">
    <source>
        <dbReference type="Proteomes" id="UP001234297"/>
    </source>
</evidence>
<keyword evidence="2" id="KW-1185">Reference proteome</keyword>
<dbReference type="EMBL" id="CM056810">
    <property type="protein sequence ID" value="KAJ8643876.1"/>
    <property type="molecule type" value="Genomic_DNA"/>
</dbReference>
<accession>A0ACC2ME03</accession>
<reference evidence="1 2" key="1">
    <citation type="journal article" date="2022" name="Hortic Res">
        <title>A haplotype resolved chromosomal level avocado genome allows analysis of novel avocado genes.</title>
        <authorList>
            <person name="Nath O."/>
            <person name="Fletcher S.J."/>
            <person name="Hayward A."/>
            <person name="Shaw L.M."/>
            <person name="Masouleh A.K."/>
            <person name="Furtado A."/>
            <person name="Henry R.J."/>
            <person name="Mitter N."/>
        </authorList>
    </citation>
    <scope>NUCLEOTIDE SEQUENCE [LARGE SCALE GENOMIC DNA]</scope>
    <source>
        <strain evidence="2">cv. Hass</strain>
    </source>
</reference>
<organism evidence="1 2">
    <name type="scientific">Persea americana</name>
    <name type="common">Avocado</name>
    <dbReference type="NCBI Taxonomy" id="3435"/>
    <lineage>
        <taxon>Eukaryota</taxon>
        <taxon>Viridiplantae</taxon>
        <taxon>Streptophyta</taxon>
        <taxon>Embryophyta</taxon>
        <taxon>Tracheophyta</taxon>
        <taxon>Spermatophyta</taxon>
        <taxon>Magnoliopsida</taxon>
        <taxon>Magnoliidae</taxon>
        <taxon>Laurales</taxon>
        <taxon>Lauraceae</taxon>
        <taxon>Persea</taxon>
    </lineage>
</organism>
<proteinExistence type="predicted"/>
<gene>
    <name evidence="1" type="ORF">MRB53_005624</name>
</gene>
<name>A0ACC2ME03_PERAE</name>
<dbReference type="Proteomes" id="UP001234297">
    <property type="component" value="Chromosome 2"/>
</dbReference>
<evidence type="ECO:0000313" key="1">
    <source>
        <dbReference type="EMBL" id="KAJ8643876.1"/>
    </source>
</evidence>
<protein>
    <submittedName>
        <fullName evidence="1">Uncharacterized protein</fullName>
    </submittedName>
</protein>
<comment type="caution">
    <text evidence="1">The sequence shown here is derived from an EMBL/GenBank/DDBJ whole genome shotgun (WGS) entry which is preliminary data.</text>
</comment>